<sequence>MTIDSYPVGFLVLIPGCVAASLVGLALVRRSLHRHDLKAIQDVASYLYAVVGTLYAVILGLIVVDSMSKFSEARLTVESESNAISDIALFASQLPGDTSRRVRSIIAAYVKSATEREWPLMASGRTSPEARALAVDLSRAVLSFEPKSERESAIFDAQLGSVTQFWNSRRTRLLIASQRGLPSLEWIVLIAGGVITVGFTYFFKLDDFRLQLAITAMLSAVIALNLYLILMFGSPFSGDVKIDPDGFSLTRYILDEVPEN</sequence>
<proteinExistence type="predicted"/>
<keyword evidence="1" id="KW-0472">Membrane</keyword>
<dbReference type="EMBL" id="JARRAG010000002">
    <property type="protein sequence ID" value="MDG3006115.1"/>
    <property type="molecule type" value="Genomic_DNA"/>
</dbReference>
<feature type="transmembrane region" description="Helical" evidence="1">
    <location>
        <begin position="186"/>
        <end position="203"/>
    </location>
</feature>
<dbReference type="InterPro" id="IPR025333">
    <property type="entry name" value="DUF4239"/>
</dbReference>
<keyword evidence="1" id="KW-0812">Transmembrane</keyword>
<keyword evidence="3" id="KW-1185">Reference proteome</keyword>
<protein>
    <submittedName>
        <fullName evidence="2">DUF4239 domain-containing protein</fullName>
    </submittedName>
</protein>
<organism evidence="2 3">
    <name type="scientific">Paludisphaera mucosa</name>
    <dbReference type="NCBI Taxonomy" id="3030827"/>
    <lineage>
        <taxon>Bacteria</taxon>
        <taxon>Pseudomonadati</taxon>
        <taxon>Planctomycetota</taxon>
        <taxon>Planctomycetia</taxon>
        <taxon>Isosphaerales</taxon>
        <taxon>Isosphaeraceae</taxon>
        <taxon>Paludisphaera</taxon>
    </lineage>
</organism>
<reference evidence="2 3" key="1">
    <citation type="submission" date="2023-03" db="EMBL/GenBank/DDBJ databases">
        <title>Paludisphaera mucosa sp. nov. a novel planctomycete from northern fen.</title>
        <authorList>
            <person name="Ivanova A."/>
        </authorList>
    </citation>
    <scope>NUCLEOTIDE SEQUENCE [LARGE SCALE GENOMIC DNA]</scope>
    <source>
        <strain evidence="2 3">Pla2</strain>
    </source>
</reference>
<feature type="transmembrane region" description="Helical" evidence="1">
    <location>
        <begin position="6"/>
        <end position="25"/>
    </location>
</feature>
<dbReference type="RefSeq" id="WP_277862417.1">
    <property type="nucleotide sequence ID" value="NZ_JARRAG010000002.1"/>
</dbReference>
<accession>A0ABT6FFE8</accession>
<keyword evidence="1" id="KW-1133">Transmembrane helix</keyword>
<evidence type="ECO:0000256" key="1">
    <source>
        <dbReference type="SAM" id="Phobius"/>
    </source>
</evidence>
<gene>
    <name evidence="2" type="ORF">PZE19_20265</name>
</gene>
<feature type="transmembrane region" description="Helical" evidence="1">
    <location>
        <begin position="46"/>
        <end position="64"/>
    </location>
</feature>
<feature type="transmembrane region" description="Helical" evidence="1">
    <location>
        <begin position="210"/>
        <end position="230"/>
    </location>
</feature>
<evidence type="ECO:0000313" key="2">
    <source>
        <dbReference type="EMBL" id="MDG3006115.1"/>
    </source>
</evidence>
<comment type="caution">
    <text evidence="2">The sequence shown here is derived from an EMBL/GenBank/DDBJ whole genome shotgun (WGS) entry which is preliminary data.</text>
</comment>
<name>A0ABT6FFE8_9BACT</name>
<evidence type="ECO:0000313" key="3">
    <source>
        <dbReference type="Proteomes" id="UP001216907"/>
    </source>
</evidence>
<dbReference type="Pfam" id="PF14023">
    <property type="entry name" value="Bestrophin-like"/>
    <property type="match status" value="1"/>
</dbReference>
<dbReference type="Proteomes" id="UP001216907">
    <property type="component" value="Unassembled WGS sequence"/>
</dbReference>